<evidence type="ECO:0000256" key="3">
    <source>
        <dbReference type="ARBA" id="ARBA00022898"/>
    </source>
</evidence>
<accession>B9R8G4</accession>
<sequence length="78" mass="8686">MDKWTRTLPMVRPLYAVKCNPEPTPVGTLATLGSNFDCASRADLKPFYPSEFRLTGLFMQTLAKQSPILNTLLVLVSI</sequence>
<dbReference type="SUPFAM" id="SSF51419">
    <property type="entry name" value="PLP-binding barrel"/>
    <property type="match status" value="1"/>
</dbReference>
<organism evidence="6 7">
    <name type="scientific">Ricinus communis</name>
    <name type="common">Castor bean</name>
    <dbReference type="NCBI Taxonomy" id="3988"/>
    <lineage>
        <taxon>Eukaryota</taxon>
        <taxon>Viridiplantae</taxon>
        <taxon>Streptophyta</taxon>
        <taxon>Embryophyta</taxon>
        <taxon>Tracheophyta</taxon>
        <taxon>Spermatophyta</taxon>
        <taxon>Magnoliopsida</taxon>
        <taxon>eudicotyledons</taxon>
        <taxon>Gunneridae</taxon>
        <taxon>Pentapetalae</taxon>
        <taxon>rosids</taxon>
        <taxon>fabids</taxon>
        <taxon>Malpighiales</taxon>
        <taxon>Euphorbiaceae</taxon>
        <taxon>Acalyphoideae</taxon>
        <taxon>Acalypheae</taxon>
        <taxon>Ricinus</taxon>
    </lineage>
</organism>
<evidence type="ECO:0000313" key="7">
    <source>
        <dbReference type="Proteomes" id="UP000008311"/>
    </source>
</evidence>
<feature type="domain" description="Orn/DAP/Arg decarboxylase 2 N-terminal" evidence="5">
    <location>
        <begin position="2"/>
        <end position="45"/>
    </location>
</feature>
<dbReference type="UniPathway" id="UPA00535">
    <property type="reaction ID" value="UER00288"/>
</dbReference>
<dbReference type="InParanoid" id="B9R8G4"/>
<dbReference type="GO" id="GO:0016829">
    <property type="term" value="F:lyase activity"/>
    <property type="evidence" value="ECO:0007669"/>
    <property type="project" value="UniProtKB-KW"/>
</dbReference>
<evidence type="ECO:0000256" key="1">
    <source>
        <dbReference type="ARBA" id="ARBA00001933"/>
    </source>
</evidence>
<dbReference type="EMBL" id="EQ973772">
    <property type="protein sequence ID" value="EEF52794.1"/>
    <property type="molecule type" value="Genomic_DNA"/>
</dbReference>
<dbReference type="InterPro" id="IPR029066">
    <property type="entry name" value="PLP-binding_barrel"/>
</dbReference>
<dbReference type="InterPro" id="IPR022644">
    <property type="entry name" value="De-COase2_N"/>
</dbReference>
<keyword evidence="4" id="KW-0456">Lyase</keyword>
<dbReference type="InterPro" id="IPR002433">
    <property type="entry name" value="Orn_de-COase"/>
</dbReference>
<dbReference type="AlphaFoldDB" id="B9R8G4"/>
<reference evidence="7" key="1">
    <citation type="journal article" date="2010" name="Nat. Biotechnol.">
        <title>Draft genome sequence of the oilseed species Ricinus communis.</title>
        <authorList>
            <person name="Chan A.P."/>
            <person name="Crabtree J."/>
            <person name="Zhao Q."/>
            <person name="Lorenzi H."/>
            <person name="Orvis J."/>
            <person name="Puiu D."/>
            <person name="Melake-Berhan A."/>
            <person name="Jones K.M."/>
            <person name="Redman J."/>
            <person name="Chen G."/>
            <person name="Cahoon E.B."/>
            <person name="Gedil M."/>
            <person name="Stanke M."/>
            <person name="Haas B.J."/>
            <person name="Wortman J.R."/>
            <person name="Fraser-Liggett C.M."/>
            <person name="Ravel J."/>
            <person name="Rabinowicz P.D."/>
        </authorList>
    </citation>
    <scope>NUCLEOTIDE SEQUENCE [LARGE SCALE GENOMIC DNA]</scope>
    <source>
        <strain evidence="7">cv. Hale</strain>
    </source>
</reference>
<gene>
    <name evidence="6" type="ORF">RCOM_1599620</name>
</gene>
<comment type="similarity">
    <text evidence="2">Belongs to the Orn/Lys/Arg decarboxylase class-II family.</text>
</comment>
<comment type="cofactor">
    <cofactor evidence="1">
        <name>pyridoxal 5'-phosphate</name>
        <dbReference type="ChEBI" id="CHEBI:597326"/>
    </cofactor>
</comment>
<evidence type="ECO:0000256" key="4">
    <source>
        <dbReference type="ARBA" id="ARBA00023239"/>
    </source>
</evidence>
<dbReference type="PRINTS" id="PR01179">
    <property type="entry name" value="ODADCRBXLASE"/>
</dbReference>
<protein>
    <submittedName>
        <fullName evidence="6">Ornithine decarboxylase, putative</fullName>
    </submittedName>
</protein>
<name>B9R8G4_RICCO</name>
<dbReference type="PANTHER" id="PTHR11482:SF6">
    <property type="entry name" value="ORNITHINE DECARBOXYLASE 1-RELATED"/>
    <property type="match status" value="1"/>
</dbReference>
<evidence type="ECO:0000313" key="6">
    <source>
        <dbReference type="EMBL" id="EEF52794.1"/>
    </source>
</evidence>
<dbReference type="Proteomes" id="UP000008311">
    <property type="component" value="Unassembled WGS sequence"/>
</dbReference>
<evidence type="ECO:0000256" key="2">
    <source>
        <dbReference type="ARBA" id="ARBA00008872"/>
    </source>
</evidence>
<dbReference type="STRING" id="3988.B9R8G4"/>
<dbReference type="InterPro" id="IPR000183">
    <property type="entry name" value="Orn/DAP/Arg_de-COase"/>
</dbReference>
<keyword evidence="3" id="KW-0663">Pyridoxal phosphate</keyword>
<keyword evidence="7" id="KW-1185">Reference proteome</keyword>
<dbReference type="Gene3D" id="3.20.20.10">
    <property type="entry name" value="Alanine racemase"/>
    <property type="match status" value="1"/>
</dbReference>
<dbReference type="GO" id="GO:0033387">
    <property type="term" value="P:putrescine biosynthetic process from arginine, via ornithine"/>
    <property type="evidence" value="ECO:0007669"/>
    <property type="project" value="UniProtKB-UniPathway"/>
</dbReference>
<evidence type="ECO:0000259" key="5">
    <source>
        <dbReference type="Pfam" id="PF02784"/>
    </source>
</evidence>
<dbReference type="PANTHER" id="PTHR11482">
    <property type="entry name" value="ARGININE/DIAMINOPIMELATE/ORNITHINE DECARBOXYLASE"/>
    <property type="match status" value="1"/>
</dbReference>
<proteinExistence type="inferred from homology"/>
<dbReference type="Pfam" id="PF02784">
    <property type="entry name" value="Orn_Arg_deC_N"/>
    <property type="match status" value="1"/>
</dbReference>